<evidence type="ECO:0000256" key="1">
    <source>
        <dbReference type="ARBA" id="ARBA00010609"/>
    </source>
</evidence>
<dbReference type="Proteomes" id="UP000204221">
    <property type="component" value="Chromosome"/>
</dbReference>
<dbReference type="GO" id="GO:0016491">
    <property type="term" value="F:oxidoreductase activity"/>
    <property type="evidence" value="ECO:0007669"/>
    <property type="project" value="UniProtKB-KW"/>
</dbReference>
<keyword evidence="3 7" id="KW-0560">Oxidoreductase</keyword>
<reference evidence="7 8" key="1">
    <citation type="submission" date="2017-07" db="EMBL/GenBank/DDBJ databases">
        <title>Complete genome sequence of Actinoalloteichus hoggarensis DSM 45943, type strain of Actinoalloteichus hoggarensis.</title>
        <authorList>
            <person name="Ruckert C."/>
            <person name="Nouioui I."/>
            <person name="Willmese J."/>
            <person name="van Wezel G."/>
            <person name="Klenk H.-P."/>
            <person name="Kalinowski J."/>
            <person name="Zotchev S.B."/>
        </authorList>
    </citation>
    <scope>NUCLEOTIDE SEQUENCE [LARGE SCALE GENOMIC DNA]</scope>
    <source>
        <strain evidence="7 8">DSM 45943</strain>
    </source>
</reference>
<dbReference type="EMBL" id="CP022521">
    <property type="protein sequence ID" value="ASO19804.1"/>
    <property type="molecule type" value="Genomic_DNA"/>
</dbReference>
<dbReference type="PANTHER" id="PTHR48267">
    <property type="entry name" value="CUPREDOXIN SUPERFAMILY PROTEIN"/>
    <property type="match status" value="1"/>
</dbReference>
<dbReference type="GO" id="GO:0005507">
    <property type="term" value="F:copper ion binding"/>
    <property type="evidence" value="ECO:0007669"/>
    <property type="project" value="InterPro"/>
</dbReference>
<evidence type="ECO:0000313" key="8">
    <source>
        <dbReference type="Proteomes" id="UP000204221"/>
    </source>
</evidence>
<dbReference type="RefSeq" id="WP_093941249.1">
    <property type="nucleotide sequence ID" value="NZ_CP022521.1"/>
</dbReference>
<dbReference type="Pfam" id="PF07731">
    <property type="entry name" value="Cu-oxidase_2"/>
    <property type="match status" value="1"/>
</dbReference>
<dbReference type="InterPro" id="IPR045087">
    <property type="entry name" value="Cu-oxidase_fam"/>
</dbReference>
<dbReference type="OrthoDB" id="345021at2"/>
<dbReference type="InterPro" id="IPR011707">
    <property type="entry name" value="Cu-oxidase-like_N"/>
</dbReference>
<comment type="similarity">
    <text evidence="1">Belongs to the multicopper oxidase family.</text>
</comment>
<feature type="domain" description="Plastocyanin-like" evidence="6">
    <location>
        <begin position="71"/>
        <end position="107"/>
    </location>
</feature>
<dbReference type="InterPro" id="IPR008972">
    <property type="entry name" value="Cupredoxin"/>
</dbReference>
<gene>
    <name evidence="7" type="primary">phsA1</name>
    <name evidence="7" type="ORF">AHOG_10805</name>
</gene>
<dbReference type="PROSITE" id="PS00079">
    <property type="entry name" value="MULTICOPPER_OXIDASE1"/>
    <property type="match status" value="1"/>
</dbReference>
<feature type="region of interest" description="Disordered" evidence="4">
    <location>
        <begin position="596"/>
        <end position="619"/>
    </location>
</feature>
<evidence type="ECO:0000259" key="5">
    <source>
        <dbReference type="Pfam" id="PF07731"/>
    </source>
</evidence>
<dbReference type="InterPro" id="IPR033138">
    <property type="entry name" value="Cu_oxidase_CS"/>
</dbReference>
<evidence type="ECO:0000256" key="4">
    <source>
        <dbReference type="SAM" id="MobiDB-lite"/>
    </source>
</evidence>
<feature type="domain" description="Plastocyanin-like" evidence="6">
    <location>
        <begin position="145"/>
        <end position="213"/>
    </location>
</feature>
<dbReference type="PROSITE" id="PS00080">
    <property type="entry name" value="MULTICOPPER_OXIDASE2"/>
    <property type="match status" value="1"/>
</dbReference>
<feature type="region of interest" description="Disordered" evidence="4">
    <location>
        <begin position="108"/>
        <end position="140"/>
    </location>
</feature>
<feature type="domain" description="Plastocyanin-like" evidence="5">
    <location>
        <begin position="466"/>
        <end position="586"/>
    </location>
</feature>
<dbReference type="InterPro" id="IPR002355">
    <property type="entry name" value="Cu_oxidase_Cu_BS"/>
</dbReference>
<evidence type="ECO:0000259" key="6">
    <source>
        <dbReference type="Pfam" id="PF07732"/>
    </source>
</evidence>
<dbReference type="CDD" id="cd13844">
    <property type="entry name" value="CuRO_1_BOD_CotA_like"/>
    <property type="match status" value="1"/>
</dbReference>
<sequence>MSETVELASNVDADLADLVEVVDRTHSAGRAELTRFRDPLRIPPVLRPKDDELVTVVQRATWVRLHSELPPTRVWTYDGHLPGPTFDVRRGQRVRVAWTNEIEGPFPVTAVDVPLPEPGEPSPSDEPGRSGGEPIPEVTGLPPWTVVHLHGAVTAAGNDGWADNGVLPGEAQLCEYRNDQPAMTLWYHDHAMMITRWNVYAGLLGMYLLRDEEEDSLNLPSGDQEVPLIICDRNLDVDEHGALTGELVHKTVAERAFSGPFTLVNGVIWPHLDVERRWYRFRVLNASNSRTYTLSLRDERGVPINGAAWQIGTDSGLLPAPLPLPASGLVMAPAERVDLLVDFSVFAGRRLRLVNAAANPGPNPEIMEFRVGRRRVTSDFRRPTTVSGSYVRLGRGEHGSEHGSRLLVLANGRSGHGEMWEMHRLDPGHDHIPEFDGVTVHDGYVQVQDAHGEVVTYHRMSRVFEDTVNWFVRQDSWERWDILNLTGPTHPIHVHLVRFQAVDRVRFDISGFDQARGGTATPVRRVADGTLLPDERGWKDTIRVGSAELVSILAHFTGSTGRYMYHCHLLEHEDMGMMRPFVVAPDPVVTLMEKLHGHGGGHGGGHGLDAAARGRRLAS</sequence>
<dbReference type="PANTHER" id="PTHR48267:SF1">
    <property type="entry name" value="BILIRUBIN OXIDASE"/>
    <property type="match status" value="1"/>
</dbReference>
<dbReference type="EC" id="1.-.-.-" evidence="7"/>
<dbReference type="KEGG" id="ahg:AHOG_10805"/>
<evidence type="ECO:0000256" key="3">
    <source>
        <dbReference type="ARBA" id="ARBA00023002"/>
    </source>
</evidence>
<protein>
    <submittedName>
        <fullName evidence="7">Phenoxazinone synthase</fullName>
        <ecNumber evidence="7">1.-.-.-</ecNumber>
    </submittedName>
</protein>
<dbReference type="Gene3D" id="2.60.40.420">
    <property type="entry name" value="Cupredoxins - blue copper proteins"/>
    <property type="match status" value="3"/>
</dbReference>
<evidence type="ECO:0000256" key="2">
    <source>
        <dbReference type="ARBA" id="ARBA00022723"/>
    </source>
</evidence>
<organism evidence="7 8">
    <name type="scientific">Actinoalloteichus hoggarensis</name>
    <dbReference type="NCBI Taxonomy" id="1470176"/>
    <lineage>
        <taxon>Bacteria</taxon>
        <taxon>Bacillati</taxon>
        <taxon>Actinomycetota</taxon>
        <taxon>Actinomycetes</taxon>
        <taxon>Pseudonocardiales</taxon>
        <taxon>Pseudonocardiaceae</taxon>
        <taxon>Actinoalloteichus</taxon>
    </lineage>
</organism>
<name>A0A221W206_9PSEU</name>
<feature type="compositionally biased region" description="Gly residues" evidence="4">
    <location>
        <begin position="598"/>
        <end position="607"/>
    </location>
</feature>
<keyword evidence="2" id="KW-0479">Metal-binding</keyword>
<keyword evidence="8" id="KW-1185">Reference proteome</keyword>
<dbReference type="SUPFAM" id="SSF49503">
    <property type="entry name" value="Cupredoxins"/>
    <property type="match status" value="3"/>
</dbReference>
<proteinExistence type="inferred from homology"/>
<dbReference type="InterPro" id="IPR011706">
    <property type="entry name" value="Cu-oxidase_C"/>
</dbReference>
<accession>A0A221W206</accession>
<dbReference type="AlphaFoldDB" id="A0A221W206"/>
<dbReference type="Pfam" id="PF07732">
    <property type="entry name" value="Cu-oxidase_3"/>
    <property type="match status" value="2"/>
</dbReference>
<evidence type="ECO:0000313" key="7">
    <source>
        <dbReference type="EMBL" id="ASO19804.1"/>
    </source>
</evidence>